<dbReference type="VEuPathDB" id="FungiDB:H257_15325"/>
<evidence type="ECO:0000256" key="1">
    <source>
        <dbReference type="SAM" id="MobiDB-lite"/>
    </source>
</evidence>
<dbReference type="GeneID" id="20817321"/>
<accession>W4FPI8</accession>
<sequence length="133" mass="13122">MEAVWRMLWSSAQVKVGSVTCVQSLSLVSGQSSSKVYSRCGKSAGMPAGSVSGTAGAISGTAGVVSNTSGKESGTVGAESGIEGRGVSGSVGTEAGAIGVVSGTRWDTVSQNDSFVLGMSGAMLQVDGRLRLG</sequence>
<gene>
    <name evidence="2" type="ORF">H257_15325</name>
</gene>
<dbReference type="RefSeq" id="XP_009841693.1">
    <property type="nucleotide sequence ID" value="XM_009843391.1"/>
</dbReference>
<dbReference type="AlphaFoldDB" id="W4FPI8"/>
<reference evidence="2" key="1">
    <citation type="submission" date="2013-12" db="EMBL/GenBank/DDBJ databases">
        <title>The Genome Sequence of Aphanomyces astaci APO3.</title>
        <authorList>
            <consortium name="The Broad Institute Genomics Platform"/>
            <person name="Russ C."/>
            <person name="Tyler B."/>
            <person name="van West P."/>
            <person name="Dieguez-Uribeondo J."/>
            <person name="Young S.K."/>
            <person name="Zeng Q."/>
            <person name="Gargeya S."/>
            <person name="Fitzgerald M."/>
            <person name="Abouelleil A."/>
            <person name="Alvarado L."/>
            <person name="Chapman S.B."/>
            <person name="Gainer-Dewar J."/>
            <person name="Goldberg J."/>
            <person name="Griggs A."/>
            <person name="Gujja S."/>
            <person name="Hansen M."/>
            <person name="Howarth C."/>
            <person name="Imamovic A."/>
            <person name="Ireland A."/>
            <person name="Larimer J."/>
            <person name="McCowan C."/>
            <person name="Murphy C."/>
            <person name="Pearson M."/>
            <person name="Poon T.W."/>
            <person name="Priest M."/>
            <person name="Roberts A."/>
            <person name="Saif S."/>
            <person name="Shea T."/>
            <person name="Sykes S."/>
            <person name="Wortman J."/>
            <person name="Nusbaum C."/>
            <person name="Birren B."/>
        </authorList>
    </citation>
    <scope>NUCLEOTIDE SEQUENCE [LARGE SCALE GENOMIC DNA]</scope>
    <source>
        <strain evidence="2">APO3</strain>
    </source>
</reference>
<evidence type="ECO:0000313" key="2">
    <source>
        <dbReference type="EMBL" id="ETV68739.1"/>
    </source>
</evidence>
<proteinExistence type="predicted"/>
<name>W4FPI8_APHAT</name>
<dbReference type="EMBL" id="KI913182">
    <property type="protein sequence ID" value="ETV68739.1"/>
    <property type="molecule type" value="Genomic_DNA"/>
</dbReference>
<feature type="region of interest" description="Disordered" evidence="1">
    <location>
        <begin position="68"/>
        <end position="88"/>
    </location>
</feature>
<organism evidence="2">
    <name type="scientific">Aphanomyces astaci</name>
    <name type="common">Crayfish plague agent</name>
    <dbReference type="NCBI Taxonomy" id="112090"/>
    <lineage>
        <taxon>Eukaryota</taxon>
        <taxon>Sar</taxon>
        <taxon>Stramenopiles</taxon>
        <taxon>Oomycota</taxon>
        <taxon>Saprolegniomycetes</taxon>
        <taxon>Saprolegniales</taxon>
        <taxon>Verrucalvaceae</taxon>
        <taxon>Aphanomyces</taxon>
    </lineage>
</organism>
<protein>
    <submittedName>
        <fullName evidence="2">Uncharacterized protein</fullName>
    </submittedName>
</protein>